<dbReference type="EMBL" id="NCVQ01000002">
    <property type="protein sequence ID" value="PWZ45949.1"/>
    <property type="molecule type" value="Genomic_DNA"/>
</dbReference>
<dbReference type="Proteomes" id="UP000251960">
    <property type="component" value="Chromosome 10"/>
</dbReference>
<proteinExistence type="predicted"/>
<name>A0A3L6GDF0_MAIZE</name>
<reference evidence="3 4" key="1">
    <citation type="journal article" date="2018" name="Nat. Genet.">
        <title>Extensive intraspecific gene order and gene structural variations between Mo17 and other maize genomes.</title>
        <authorList>
            <person name="Sun S."/>
            <person name="Zhou Y."/>
            <person name="Chen J."/>
            <person name="Shi J."/>
            <person name="Zhao H."/>
            <person name="Zhao H."/>
            <person name="Song W."/>
            <person name="Zhang M."/>
            <person name="Cui Y."/>
            <person name="Dong X."/>
            <person name="Liu H."/>
            <person name="Ma X."/>
            <person name="Jiao Y."/>
            <person name="Wang B."/>
            <person name="Wei X."/>
            <person name="Stein J.C."/>
            <person name="Glaubitz J.C."/>
            <person name="Lu F."/>
            <person name="Yu G."/>
            <person name="Liang C."/>
            <person name="Fengler K."/>
            <person name="Li B."/>
            <person name="Rafalski A."/>
            <person name="Schnable P.S."/>
            <person name="Ware D.H."/>
            <person name="Buckler E.S."/>
            <person name="Lai J."/>
        </authorList>
    </citation>
    <scope>NUCLEOTIDE SEQUENCE [LARGE SCALE GENOMIC DNA]</scope>
    <source>
        <strain evidence="4">cv. Missouri 17</strain>
        <tissue evidence="3">Seedling</tissue>
    </source>
</reference>
<dbReference type="PANTHER" id="PTHR36767">
    <property type="entry name" value="OS05G0126200 PROTEIN"/>
    <property type="match status" value="1"/>
</dbReference>
<keyword evidence="1" id="KW-0175">Coiled coil</keyword>
<feature type="coiled-coil region" evidence="1">
    <location>
        <begin position="163"/>
        <end position="195"/>
    </location>
</feature>
<evidence type="ECO:0000256" key="1">
    <source>
        <dbReference type="SAM" id="Coils"/>
    </source>
</evidence>
<dbReference type="AlphaFoldDB" id="A0A3L6GDF0"/>
<gene>
    <name evidence="3" type="ORF">Zm00014a_036314</name>
</gene>
<accession>A0A3L6GDF0</accession>
<dbReference type="ExpressionAtlas" id="A0A3L6GDF0">
    <property type="expression patterns" value="baseline and differential"/>
</dbReference>
<dbReference type="PANTHER" id="PTHR36767:SF1">
    <property type="entry name" value="OS05G0126200 PROTEIN"/>
    <property type="match status" value="1"/>
</dbReference>
<sequence>MSTRSRSPSSAASPPRAAQLSVRARPASLWPLVYLLDSLFLQYHAAAASCLPNLPIVVPPRNATSGTTPGAGGRPGSWAHGAPPGGLVLVSKDPDNIREIALREYIELVIDETEVSEATPEEGPYYWVKCKPDKPIPVSQPNQGSVQGRKEKKRIKQRKDFIMDEKKKRRAQYSAAVKRKEAEQIERKMAAVTRERAWAARLIELKQLEEEIKAVMA</sequence>
<comment type="caution">
    <text evidence="3">The sequence shown here is derived from an EMBL/GenBank/DDBJ whole genome shotgun (WGS) entry which is preliminary data.</text>
</comment>
<protein>
    <submittedName>
        <fullName evidence="3">Uncharacterized protein</fullName>
    </submittedName>
</protein>
<organism evidence="3 4">
    <name type="scientific">Zea mays</name>
    <name type="common">Maize</name>
    <dbReference type="NCBI Taxonomy" id="4577"/>
    <lineage>
        <taxon>Eukaryota</taxon>
        <taxon>Viridiplantae</taxon>
        <taxon>Streptophyta</taxon>
        <taxon>Embryophyta</taxon>
        <taxon>Tracheophyta</taxon>
        <taxon>Spermatophyta</taxon>
        <taxon>Magnoliopsida</taxon>
        <taxon>Liliopsida</taxon>
        <taxon>Poales</taxon>
        <taxon>Poaceae</taxon>
        <taxon>PACMAD clade</taxon>
        <taxon>Panicoideae</taxon>
        <taxon>Andropogonodae</taxon>
        <taxon>Andropogoneae</taxon>
        <taxon>Tripsacinae</taxon>
        <taxon>Zea</taxon>
    </lineage>
</organism>
<feature type="region of interest" description="Disordered" evidence="2">
    <location>
        <begin position="137"/>
        <end position="156"/>
    </location>
</feature>
<evidence type="ECO:0000256" key="2">
    <source>
        <dbReference type="SAM" id="MobiDB-lite"/>
    </source>
</evidence>
<dbReference type="CDD" id="cd23700">
    <property type="entry name" value="At3g51010"/>
    <property type="match status" value="1"/>
</dbReference>
<evidence type="ECO:0000313" key="3">
    <source>
        <dbReference type="EMBL" id="PWZ45949.1"/>
    </source>
</evidence>
<evidence type="ECO:0000313" key="4">
    <source>
        <dbReference type="Proteomes" id="UP000251960"/>
    </source>
</evidence>